<dbReference type="EMBL" id="BGPR01254381">
    <property type="protein sequence ID" value="GBM52145.1"/>
    <property type="molecule type" value="Genomic_DNA"/>
</dbReference>
<dbReference type="Proteomes" id="UP000499080">
    <property type="component" value="Unassembled WGS sequence"/>
</dbReference>
<evidence type="ECO:0000313" key="2">
    <source>
        <dbReference type="EMBL" id="GBM52145.1"/>
    </source>
</evidence>
<protein>
    <submittedName>
        <fullName evidence="2">Uncharacterized protein</fullName>
    </submittedName>
</protein>
<gene>
    <name evidence="2" type="ORF">AVEN_133485_1</name>
</gene>
<feature type="region of interest" description="Disordered" evidence="1">
    <location>
        <begin position="20"/>
        <end position="88"/>
    </location>
</feature>
<reference evidence="2 3" key="1">
    <citation type="journal article" date="2019" name="Sci. Rep.">
        <title>Orb-weaving spider Araneus ventricosus genome elucidates the spidroin gene catalogue.</title>
        <authorList>
            <person name="Kono N."/>
            <person name="Nakamura H."/>
            <person name="Ohtoshi R."/>
            <person name="Moran D.A.P."/>
            <person name="Shinohara A."/>
            <person name="Yoshida Y."/>
            <person name="Fujiwara M."/>
            <person name="Mori M."/>
            <person name="Tomita M."/>
            <person name="Arakawa K."/>
        </authorList>
    </citation>
    <scope>NUCLEOTIDE SEQUENCE [LARGE SCALE GENOMIC DNA]</scope>
</reference>
<evidence type="ECO:0000313" key="3">
    <source>
        <dbReference type="Proteomes" id="UP000499080"/>
    </source>
</evidence>
<comment type="caution">
    <text evidence="2">The sequence shown here is derived from an EMBL/GenBank/DDBJ whole genome shotgun (WGS) entry which is preliminary data.</text>
</comment>
<accession>A0A4Y2GHC9</accession>
<organism evidence="2 3">
    <name type="scientific">Araneus ventricosus</name>
    <name type="common">Orbweaver spider</name>
    <name type="synonym">Epeira ventricosa</name>
    <dbReference type="NCBI Taxonomy" id="182803"/>
    <lineage>
        <taxon>Eukaryota</taxon>
        <taxon>Metazoa</taxon>
        <taxon>Ecdysozoa</taxon>
        <taxon>Arthropoda</taxon>
        <taxon>Chelicerata</taxon>
        <taxon>Arachnida</taxon>
        <taxon>Araneae</taxon>
        <taxon>Araneomorphae</taxon>
        <taxon>Entelegynae</taxon>
        <taxon>Araneoidea</taxon>
        <taxon>Araneidae</taxon>
        <taxon>Araneus</taxon>
    </lineage>
</organism>
<keyword evidence="3" id="KW-1185">Reference proteome</keyword>
<name>A0A4Y2GHC9_ARAVE</name>
<evidence type="ECO:0000256" key="1">
    <source>
        <dbReference type="SAM" id="MobiDB-lite"/>
    </source>
</evidence>
<proteinExistence type="predicted"/>
<sequence>MLPRAPTLSRRRWVGIKCPSRPLRGEGEGEQKFSPQMIVASKPDEKGPLTRQRALKYPIAPTSSPSPKLGLHWSRSKEDGGFKPNSLL</sequence>
<dbReference type="AlphaFoldDB" id="A0A4Y2GHC9"/>